<comment type="caution">
    <text evidence="2">The sequence shown here is derived from an EMBL/GenBank/DDBJ whole genome shotgun (WGS) entry which is preliminary data.</text>
</comment>
<proteinExistence type="predicted"/>
<organism evidence="2 3">
    <name type="scientific">Eiseniibacteriota bacterium</name>
    <dbReference type="NCBI Taxonomy" id="2212470"/>
    <lineage>
        <taxon>Bacteria</taxon>
        <taxon>Candidatus Eiseniibacteriota</taxon>
    </lineage>
</organism>
<sequence>MTAYEAMSKSIEDIQARLKEHECLLNGLKEGCEEADLDFRLVSCPHKRRLTETLLKTVEVLEESRKAFKSKQLEALRKRLIEVLVENT</sequence>
<dbReference type="EMBL" id="JAHJDP010000023">
    <property type="protein sequence ID" value="MBU2690092.1"/>
    <property type="molecule type" value="Genomic_DNA"/>
</dbReference>
<dbReference type="Proteomes" id="UP000777784">
    <property type="component" value="Unassembled WGS sequence"/>
</dbReference>
<reference evidence="2" key="1">
    <citation type="submission" date="2021-05" db="EMBL/GenBank/DDBJ databases">
        <title>Energy efficiency and biological interactions define the core microbiome of deep oligotrophic groundwater.</title>
        <authorList>
            <person name="Mehrshad M."/>
            <person name="Lopez-Fernandez M."/>
            <person name="Bell E."/>
            <person name="Bernier-Latmani R."/>
            <person name="Bertilsson S."/>
            <person name="Dopson M."/>
        </authorList>
    </citation>
    <scope>NUCLEOTIDE SEQUENCE</scope>
    <source>
        <strain evidence="2">Modern_marine.mb.64</strain>
    </source>
</reference>
<evidence type="ECO:0000313" key="3">
    <source>
        <dbReference type="Proteomes" id="UP000777784"/>
    </source>
</evidence>
<gene>
    <name evidence="2" type="ORF">KJ970_04130</name>
</gene>
<dbReference type="AlphaFoldDB" id="A0A948RV91"/>
<protein>
    <submittedName>
        <fullName evidence="2">Uncharacterized protein</fullName>
    </submittedName>
</protein>
<evidence type="ECO:0000256" key="1">
    <source>
        <dbReference type="SAM" id="Coils"/>
    </source>
</evidence>
<evidence type="ECO:0000313" key="2">
    <source>
        <dbReference type="EMBL" id="MBU2690092.1"/>
    </source>
</evidence>
<accession>A0A948RV91</accession>
<feature type="coiled-coil region" evidence="1">
    <location>
        <begin position="4"/>
        <end position="31"/>
    </location>
</feature>
<name>A0A948RV91_UNCEI</name>
<keyword evidence="1" id="KW-0175">Coiled coil</keyword>